<reference evidence="1 2" key="1">
    <citation type="submission" date="2015-12" db="EMBL/GenBank/DDBJ databases">
        <title>Genome sequence of Thalassospira xiamenensis MCCC 1A03005.</title>
        <authorList>
            <person name="Lu L."/>
            <person name="Lai Q."/>
            <person name="Shao Z."/>
            <person name="Qian P."/>
        </authorList>
    </citation>
    <scope>NUCLEOTIDE SEQUENCE [LARGE SCALE GENOMIC DNA]</scope>
    <source>
        <strain evidence="1 2">MCCC 1A03005</strain>
    </source>
</reference>
<evidence type="ECO:0000313" key="2">
    <source>
        <dbReference type="Proteomes" id="UP000076167"/>
    </source>
</evidence>
<gene>
    <name evidence="1" type="ORF">AUP40_22375</name>
</gene>
<protein>
    <submittedName>
        <fullName evidence="1">Conjugal transfer protein TraL</fullName>
    </submittedName>
</protein>
<feature type="non-terminal residue" evidence="1">
    <location>
        <position position="1"/>
    </location>
</feature>
<accession>A0ABR5XX46</accession>
<keyword evidence="2" id="KW-1185">Reference proteome</keyword>
<comment type="caution">
    <text evidence="1">The sequence shown here is derived from an EMBL/GenBank/DDBJ whole genome shotgun (WGS) entry which is preliminary data.</text>
</comment>
<name>A0ABR5XX46_9PROT</name>
<sequence length="177" mass="20151">DYLIEDIVALPENAAANIDNGASTFLPLLSYLLESQVLSMLREAGHEVRLHCVLVGGQALDDTLRGLAEVLVHLPDVAVVVWINEFVYGRVERNRPGMEPEGFEQTALFKKNKDRYHSLVRLPELRQSTYGFDIKQMTQARLSFEEAIASPDFKIMQKQRLRTTWGTLFNIMEEAML</sequence>
<organism evidence="1 2">
    <name type="scientific">Thalassospira xiamenensis</name>
    <dbReference type="NCBI Taxonomy" id="220697"/>
    <lineage>
        <taxon>Bacteria</taxon>
        <taxon>Pseudomonadati</taxon>
        <taxon>Pseudomonadota</taxon>
        <taxon>Alphaproteobacteria</taxon>
        <taxon>Rhodospirillales</taxon>
        <taxon>Thalassospiraceae</taxon>
        <taxon>Thalassospira</taxon>
    </lineage>
</organism>
<proteinExistence type="predicted"/>
<dbReference type="RefSeq" id="WP_063114502.1">
    <property type="nucleotide sequence ID" value="NZ_LPXL01000057.1"/>
</dbReference>
<dbReference type="Proteomes" id="UP000076167">
    <property type="component" value="Unassembled WGS sequence"/>
</dbReference>
<dbReference type="EMBL" id="LPXL01000057">
    <property type="protein sequence ID" value="KZC96998.1"/>
    <property type="molecule type" value="Genomic_DNA"/>
</dbReference>
<evidence type="ECO:0000313" key="1">
    <source>
        <dbReference type="EMBL" id="KZC96998.1"/>
    </source>
</evidence>